<accession>A0A418VKZ8</accession>
<comment type="caution">
    <text evidence="1">The sequence shown here is derived from an EMBL/GenBank/DDBJ whole genome shotgun (WGS) entry which is preliminary data.</text>
</comment>
<dbReference type="Proteomes" id="UP000283458">
    <property type="component" value="Unassembled WGS sequence"/>
</dbReference>
<gene>
    <name evidence="1" type="ORF">D3877_28320</name>
</gene>
<dbReference type="Gene3D" id="3.90.550.10">
    <property type="entry name" value="Spore Coat Polysaccharide Biosynthesis Protein SpsA, Chain A"/>
    <property type="match status" value="1"/>
</dbReference>
<name>A0A418VKZ8_9PROT</name>
<sequence length="565" mass="64384">MAPPIRYYCSYFDHRYLPRGLVLMESIWAYNPAARFFVLCFDEECKRLLDQFAHPNITAIPLAELEAADPELLVAKANRSLVEYYFTCTPSWPSYLFDRFPEIDLITYLDADLWFFADPEIVHEEIGDASVAIIPHRFSPERQHLAKYGLFNVGWVSWRNDEEGRRCLADYRANCIAWCYDRLEENRFADQKYLDAWPAKYPNLRIIQHIGANLAAWNINSHCLSVVDDILFFGDRRVIFFHYHALREMPDGRWNLSLDSLMGQRHPLLIDAIYRPYVERLKAKGVEMEERYGPIRKYTDIRYAKKHEAKLDAAPFPPGGWRYVGVSWPEPVNPQNGGWSFEAIADIRRKQVAEFRQRPSAIAAGSTLLEQANSLVAATALNHVQGRLGAAEAVSILDWGGAVGLTAEVLHRLAPTVSFSYTVKEVAEICRLGAELMPGIAFTDKEDKALAQRYNLAIASASLHYSRDWRAVATGLADSANTGLLIARQPTVRDQPSYVAYQNAYGTVFTCWILNERELVEVIRSRGFEVAQRFLSGDAAQIDGAPKQPTFHSYLFERVRDVPTN</sequence>
<dbReference type="InterPro" id="IPR029044">
    <property type="entry name" value="Nucleotide-diphossugar_trans"/>
</dbReference>
<dbReference type="AlphaFoldDB" id="A0A418VKZ8"/>
<evidence type="ECO:0000313" key="1">
    <source>
        <dbReference type="EMBL" id="RJF76794.1"/>
    </source>
</evidence>
<dbReference type="SUPFAM" id="SSF53448">
    <property type="entry name" value="Nucleotide-diphospho-sugar transferases"/>
    <property type="match status" value="1"/>
</dbReference>
<reference evidence="1 2" key="1">
    <citation type="submission" date="2018-09" db="EMBL/GenBank/DDBJ databases">
        <authorList>
            <person name="Zhu H."/>
        </authorList>
    </citation>
    <scope>NUCLEOTIDE SEQUENCE [LARGE SCALE GENOMIC DNA]</scope>
    <source>
        <strain evidence="1 2">K2W22B-5</strain>
    </source>
</reference>
<organism evidence="1 2">
    <name type="scientific">Azospirillum cavernae</name>
    <dbReference type="NCBI Taxonomy" id="2320860"/>
    <lineage>
        <taxon>Bacteria</taxon>
        <taxon>Pseudomonadati</taxon>
        <taxon>Pseudomonadota</taxon>
        <taxon>Alphaproteobacteria</taxon>
        <taxon>Rhodospirillales</taxon>
        <taxon>Azospirillaceae</taxon>
        <taxon>Azospirillum</taxon>
    </lineage>
</organism>
<dbReference type="SUPFAM" id="SSF53335">
    <property type="entry name" value="S-adenosyl-L-methionine-dependent methyltransferases"/>
    <property type="match status" value="1"/>
</dbReference>
<protein>
    <recommendedName>
        <fullName evidence="3">Glycosyl transferase</fullName>
    </recommendedName>
</protein>
<proteinExistence type="predicted"/>
<evidence type="ECO:0000313" key="2">
    <source>
        <dbReference type="Proteomes" id="UP000283458"/>
    </source>
</evidence>
<dbReference type="EMBL" id="QYUL01000006">
    <property type="protein sequence ID" value="RJF76794.1"/>
    <property type="molecule type" value="Genomic_DNA"/>
</dbReference>
<dbReference type="RefSeq" id="WP_119834146.1">
    <property type="nucleotide sequence ID" value="NZ_QYUL01000006.1"/>
</dbReference>
<evidence type="ECO:0008006" key="3">
    <source>
        <dbReference type="Google" id="ProtNLM"/>
    </source>
</evidence>
<dbReference type="InterPro" id="IPR029063">
    <property type="entry name" value="SAM-dependent_MTases_sf"/>
</dbReference>
<dbReference type="OrthoDB" id="7297944at2"/>
<keyword evidence="2" id="KW-1185">Reference proteome</keyword>